<evidence type="ECO:0000313" key="14">
    <source>
        <dbReference type="Proteomes" id="UP000321899"/>
    </source>
</evidence>
<dbReference type="PANTHER" id="PTHR24421:SF37">
    <property type="entry name" value="SENSOR HISTIDINE KINASE NARS"/>
    <property type="match status" value="1"/>
</dbReference>
<dbReference type="OrthoDB" id="6231at2"/>
<dbReference type="SUPFAM" id="SSF55874">
    <property type="entry name" value="ATPase domain of HSP90 chaperone/DNA topoisomerase II/histidine kinase"/>
    <property type="match status" value="1"/>
</dbReference>
<dbReference type="InterPro" id="IPR050482">
    <property type="entry name" value="Sensor_HK_TwoCompSys"/>
</dbReference>
<dbReference type="SMART" id="SM00091">
    <property type="entry name" value="PAS"/>
    <property type="match status" value="3"/>
</dbReference>
<dbReference type="GO" id="GO:0046983">
    <property type="term" value="F:protein dimerization activity"/>
    <property type="evidence" value="ECO:0007669"/>
    <property type="project" value="InterPro"/>
</dbReference>
<feature type="transmembrane region" description="Helical" evidence="10">
    <location>
        <begin position="21"/>
        <end position="42"/>
    </location>
</feature>
<dbReference type="InterPro" id="IPR036890">
    <property type="entry name" value="HATPase_C_sf"/>
</dbReference>
<dbReference type="Proteomes" id="UP000321899">
    <property type="component" value="Unassembled WGS sequence"/>
</dbReference>
<dbReference type="GO" id="GO:0005886">
    <property type="term" value="C:plasma membrane"/>
    <property type="evidence" value="ECO:0007669"/>
    <property type="project" value="UniProtKB-SubCell"/>
</dbReference>
<dbReference type="AlphaFoldDB" id="A0A5Q4VGY0"/>
<dbReference type="Gene3D" id="3.30.450.20">
    <property type="entry name" value="PAS domain"/>
    <property type="match status" value="3"/>
</dbReference>
<evidence type="ECO:0000256" key="10">
    <source>
        <dbReference type="SAM" id="Phobius"/>
    </source>
</evidence>
<keyword evidence="8 10" id="KW-0472">Membrane</keyword>
<dbReference type="NCBIfam" id="TIGR00229">
    <property type="entry name" value="sensory_box"/>
    <property type="match status" value="3"/>
</dbReference>
<comment type="caution">
    <text evidence="13">The sequence shown here is derived from an EMBL/GenBank/DDBJ whole genome shotgun (WGS) entry which is preliminary data.</text>
</comment>
<reference evidence="13 14" key="1">
    <citation type="submission" date="2019-06" db="EMBL/GenBank/DDBJ databases">
        <title>Desulfobotulus mexicanus sp. nov., a novel sulfate-reducing bacterium isolated from the sediment of an alkaline crater lake in Mexico.</title>
        <authorList>
            <person name="Hirschler-Rea A."/>
        </authorList>
    </citation>
    <scope>NUCLEOTIDE SEQUENCE [LARGE SCALE GENOMIC DNA]</scope>
    <source>
        <strain evidence="13 14">PAR22N</strain>
    </source>
</reference>
<dbReference type="Pfam" id="PF00989">
    <property type="entry name" value="PAS"/>
    <property type="match status" value="2"/>
</dbReference>
<evidence type="ECO:0000313" key="13">
    <source>
        <dbReference type="EMBL" id="TYT75532.1"/>
    </source>
</evidence>
<dbReference type="InterPro" id="IPR013656">
    <property type="entry name" value="PAS_4"/>
</dbReference>
<feature type="domain" description="PAS" evidence="11">
    <location>
        <begin position="226"/>
        <end position="270"/>
    </location>
</feature>
<dbReference type="InterPro" id="IPR035965">
    <property type="entry name" value="PAS-like_dom_sf"/>
</dbReference>
<dbReference type="InterPro" id="IPR001610">
    <property type="entry name" value="PAC"/>
</dbReference>
<keyword evidence="14" id="KW-1185">Reference proteome</keyword>
<evidence type="ECO:0000259" key="11">
    <source>
        <dbReference type="PROSITE" id="PS50112"/>
    </source>
</evidence>
<dbReference type="Gene3D" id="3.30.565.10">
    <property type="entry name" value="Histidine kinase-like ATPase, C-terminal domain"/>
    <property type="match status" value="1"/>
</dbReference>
<name>A0A5Q4VGY0_9BACT</name>
<feature type="domain" description="PAS" evidence="11">
    <location>
        <begin position="123"/>
        <end position="147"/>
    </location>
</feature>
<dbReference type="GO" id="GO:0000155">
    <property type="term" value="F:phosphorelay sensor kinase activity"/>
    <property type="evidence" value="ECO:0007669"/>
    <property type="project" value="InterPro"/>
</dbReference>
<keyword evidence="7" id="KW-0902">Two-component regulatory system</keyword>
<keyword evidence="6 10" id="KW-1133">Transmembrane helix</keyword>
<dbReference type="PROSITE" id="PS50113">
    <property type="entry name" value="PAC"/>
    <property type="match status" value="2"/>
</dbReference>
<organism evidence="13 14">
    <name type="scientific">Desulfobotulus mexicanus</name>
    <dbReference type="NCBI Taxonomy" id="2586642"/>
    <lineage>
        <taxon>Bacteria</taxon>
        <taxon>Pseudomonadati</taxon>
        <taxon>Thermodesulfobacteriota</taxon>
        <taxon>Desulfobacteria</taxon>
        <taxon>Desulfobacterales</taxon>
        <taxon>Desulfobacteraceae</taxon>
        <taxon>Desulfobotulus</taxon>
    </lineage>
</organism>
<keyword evidence="3" id="KW-0808">Transferase</keyword>
<dbReference type="Pfam" id="PF02518">
    <property type="entry name" value="HATPase_c"/>
    <property type="match status" value="1"/>
</dbReference>
<gene>
    <name evidence="13" type="ORF">FIM25_03570</name>
</gene>
<evidence type="ECO:0000256" key="2">
    <source>
        <dbReference type="ARBA" id="ARBA00022475"/>
    </source>
</evidence>
<evidence type="ECO:0000256" key="3">
    <source>
        <dbReference type="ARBA" id="ARBA00022679"/>
    </source>
</evidence>
<dbReference type="InterPro" id="IPR000014">
    <property type="entry name" value="PAS"/>
</dbReference>
<dbReference type="SMART" id="SM00086">
    <property type="entry name" value="PAC"/>
    <property type="match status" value="3"/>
</dbReference>
<feature type="domain" description="PAC" evidence="12">
    <location>
        <begin position="173"/>
        <end position="225"/>
    </location>
</feature>
<dbReference type="InterPro" id="IPR011712">
    <property type="entry name" value="Sig_transdc_His_kin_sub3_dim/P"/>
</dbReference>
<dbReference type="CDD" id="cd16917">
    <property type="entry name" value="HATPase_UhpB-NarQ-NarX-like"/>
    <property type="match status" value="1"/>
</dbReference>
<dbReference type="Pfam" id="PF08448">
    <property type="entry name" value="PAS_4"/>
    <property type="match status" value="1"/>
</dbReference>
<evidence type="ECO:0000256" key="5">
    <source>
        <dbReference type="ARBA" id="ARBA00022777"/>
    </source>
</evidence>
<evidence type="ECO:0000259" key="12">
    <source>
        <dbReference type="PROSITE" id="PS50113"/>
    </source>
</evidence>
<dbReference type="InterPro" id="IPR000700">
    <property type="entry name" value="PAS-assoc_C"/>
</dbReference>
<keyword evidence="5" id="KW-0418">Kinase</keyword>
<evidence type="ECO:0000256" key="8">
    <source>
        <dbReference type="ARBA" id="ARBA00023136"/>
    </source>
</evidence>
<evidence type="ECO:0000256" key="4">
    <source>
        <dbReference type="ARBA" id="ARBA00022692"/>
    </source>
</evidence>
<dbReference type="SUPFAM" id="SSF55785">
    <property type="entry name" value="PYP-like sensor domain (PAS domain)"/>
    <property type="match status" value="3"/>
</dbReference>
<dbReference type="PROSITE" id="PS50112">
    <property type="entry name" value="PAS"/>
    <property type="match status" value="3"/>
</dbReference>
<comment type="subcellular location">
    <subcellularLocation>
        <location evidence="1">Cell membrane</location>
        <topology evidence="1">Multi-pass membrane protein</topology>
    </subcellularLocation>
</comment>
<feature type="domain" description="PAS" evidence="11">
    <location>
        <begin position="390"/>
        <end position="461"/>
    </location>
</feature>
<keyword evidence="9" id="KW-0175">Coiled coil</keyword>
<evidence type="ECO:0000256" key="1">
    <source>
        <dbReference type="ARBA" id="ARBA00004651"/>
    </source>
</evidence>
<evidence type="ECO:0000256" key="9">
    <source>
        <dbReference type="SAM" id="Coils"/>
    </source>
</evidence>
<dbReference type="PANTHER" id="PTHR24421">
    <property type="entry name" value="NITRATE/NITRITE SENSOR PROTEIN NARX-RELATED"/>
    <property type="match status" value="1"/>
</dbReference>
<feature type="domain" description="PAC" evidence="12">
    <location>
        <begin position="298"/>
        <end position="350"/>
    </location>
</feature>
<keyword evidence="4 10" id="KW-0812">Transmembrane</keyword>
<dbReference type="Gene3D" id="1.20.5.1930">
    <property type="match status" value="1"/>
</dbReference>
<dbReference type="EMBL" id="VDMB01000003">
    <property type="protein sequence ID" value="TYT75532.1"/>
    <property type="molecule type" value="Genomic_DNA"/>
</dbReference>
<proteinExistence type="predicted"/>
<dbReference type="InterPro" id="IPR003594">
    <property type="entry name" value="HATPase_dom"/>
</dbReference>
<sequence>MVWRSGTYKSQRFSFLRYPEVRSIIKDILLVLVFLFLGVYFFASGPELYFFHQWQYSSVFFLKNWLVLFFVLILILYGFRRSWDQIRLAGLLHKTDKELESCKIRYHKISENIRDIYCEILFDGTIMEVSPAIINFTGYSREDFLGKKIHRFYADPGTKDIMVRHLLDHGELKNYELDFRTRWGSIYTGSLNCVLERDKRGEPLCIYGTMRDVTEWRKTIRLLEESEQRYKGILENINDVYYEMDLEGKIDDLSPAIEKASQYQREDLIGTYLFSHCESSEKSQADFFSSLHEQGFLHDFELNLRNRAGNIRSCSLNAEVVFSDQGKPLRIIGSIRDISDRKQVEEALRKSRDELEERVTQRTEELLHTNQKLLREIEDRKRIETELLRREETFRALTENSTDIIIRFAKDLSLDFANSSVKRMTGLPAHEVIGKTLYQAQFHDNLCHLMEQQLSLVFEEGISSSFIFSCPDNRGGRIYDWRMVPEWSGDGKVVSVLCTARDITLLKSAENRIKVLTQELIRAQENERQRIARDLHDHIAQDLATLKIMSQNLFDVWEDVPHVLRQKAEILNRTLGNSIQSVRDLAYDLRPPTLDALGLVRTLFVYCEDVSSKYGILVDFSSAGMDALNLDFDTEINLYRLLQEALSNVRKHASATRVTVRLVASHPHIILRIEDDGKGFEPDVRMGEALREKRMGLRSMEERVALLEGEMKIISAPGAGTRIHIKVAMRLKENDYILPLLTSFPHDIGNM</sequence>
<protein>
    <submittedName>
        <fullName evidence="13">PAS domain S-box protein</fullName>
    </submittedName>
</protein>
<feature type="coiled-coil region" evidence="9">
    <location>
        <begin position="341"/>
        <end position="372"/>
    </location>
</feature>
<evidence type="ECO:0000256" key="6">
    <source>
        <dbReference type="ARBA" id="ARBA00022989"/>
    </source>
</evidence>
<dbReference type="SMART" id="SM00387">
    <property type="entry name" value="HATPase_c"/>
    <property type="match status" value="1"/>
</dbReference>
<accession>A0A5Q4VGY0</accession>
<keyword evidence="2" id="KW-1003">Cell membrane</keyword>
<evidence type="ECO:0000256" key="7">
    <source>
        <dbReference type="ARBA" id="ARBA00023012"/>
    </source>
</evidence>
<dbReference type="Pfam" id="PF07730">
    <property type="entry name" value="HisKA_3"/>
    <property type="match status" value="1"/>
</dbReference>
<feature type="transmembrane region" description="Helical" evidence="10">
    <location>
        <begin position="62"/>
        <end position="79"/>
    </location>
</feature>
<dbReference type="CDD" id="cd00130">
    <property type="entry name" value="PAS"/>
    <property type="match status" value="3"/>
</dbReference>
<dbReference type="InterPro" id="IPR013767">
    <property type="entry name" value="PAS_fold"/>
</dbReference>